<dbReference type="PANTHER" id="PTHR32329">
    <property type="entry name" value="BIFUNCTIONAL PROTEIN [INCLUDES 2-HYDROXYACYL-COA DEHYDRATASE (N-TER) AND ITS ACTIVATOR DOMAIN (C_TERM)-RELATED"/>
    <property type="match status" value="1"/>
</dbReference>
<dbReference type="Pfam" id="PF06050">
    <property type="entry name" value="HGD-D"/>
    <property type="match status" value="2"/>
</dbReference>
<evidence type="ECO:0000256" key="3">
    <source>
        <dbReference type="ARBA" id="ARBA00023004"/>
    </source>
</evidence>
<gene>
    <name evidence="6" type="ORF">HNQ47_000956</name>
</gene>
<dbReference type="Pfam" id="PF01869">
    <property type="entry name" value="BcrAD_BadFG"/>
    <property type="match status" value="1"/>
</dbReference>
<evidence type="ECO:0000313" key="6">
    <source>
        <dbReference type="EMBL" id="MBB5182936.1"/>
    </source>
</evidence>
<evidence type="ECO:0000256" key="4">
    <source>
        <dbReference type="ARBA" id="ARBA00023014"/>
    </source>
</evidence>
<dbReference type="AlphaFoldDB" id="A0A7W8FW74"/>
<dbReference type="InterPro" id="IPR051805">
    <property type="entry name" value="Dehydratase_Activator_Redct"/>
</dbReference>
<evidence type="ECO:0000313" key="7">
    <source>
        <dbReference type="Proteomes" id="UP000539953"/>
    </source>
</evidence>
<protein>
    <submittedName>
        <fullName evidence="6">Putative CoA-substrate-specific enzyme activase</fullName>
    </submittedName>
</protein>
<evidence type="ECO:0000259" key="5">
    <source>
        <dbReference type="Pfam" id="PF01869"/>
    </source>
</evidence>
<dbReference type="RefSeq" id="WP_183328075.1">
    <property type="nucleotide sequence ID" value="NZ_JACHHK010000003.1"/>
</dbReference>
<dbReference type="EMBL" id="JACHHK010000003">
    <property type="protein sequence ID" value="MBB5182936.1"/>
    <property type="molecule type" value="Genomic_DNA"/>
</dbReference>
<dbReference type="Gene3D" id="3.40.50.11890">
    <property type="match status" value="1"/>
</dbReference>
<dbReference type="Proteomes" id="UP000539953">
    <property type="component" value="Unassembled WGS sequence"/>
</dbReference>
<dbReference type="Gene3D" id="3.40.50.11900">
    <property type="match status" value="1"/>
</dbReference>
<dbReference type="NCBIfam" id="TIGR00241">
    <property type="entry name" value="CoA_E_activ"/>
    <property type="match status" value="1"/>
</dbReference>
<reference evidence="6 7" key="1">
    <citation type="submission" date="2020-08" db="EMBL/GenBank/DDBJ databases">
        <title>Genomic Encyclopedia of Type Strains, Phase IV (KMG-IV): sequencing the most valuable type-strain genomes for metagenomic binning, comparative biology and taxonomic classification.</title>
        <authorList>
            <person name="Goeker M."/>
        </authorList>
    </citation>
    <scope>NUCLEOTIDE SEQUENCE [LARGE SCALE GENOMIC DNA]</scope>
    <source>
        <strain evidence="6 7">DSM 25799</strain>
    </source>
</reference>
<keyword evidence="3" id="KW-0408">Iron</keyword>
<dbReference type="CDD" id="cd24036">
    <property type="entry name" value="ASKHA_NBD_BcrAD_BadFG_HgdC_HadI"/>
    <property type="match status" value="1"/>
</dbReference>
<sequence>MIYYTCKYAPVEMMAGFGQTCERLDPNPANFECADSCAHQNLCGFAKAVIEEIHQKKIKELIITDCCDSMRRINDVLKNSGWLDFLYFLPLPHTGGEKFFAKELENLCEAYSEYSGIPFDLDKALAAFQPPQKEPSGPYIRFTGAHGGHMLKKRVEATFPGIPIVDDTCTGNRAMERVADADNFFEDYAEILLHQKACMRMWNVRNRTMLHPPIGTIYHTIKFCDYYGFEYMNMKEDTKMPLLKIETDTTPQSSGQIKTRLDAFAETVTNNVEDLHVNIDRDHFLVAGIDSGSTSTDVIIMNEKQAILASTIVPTGAGATRTARQALDLALNSAHKTIDDIDLVVTTGYGRENIAPNTMSITEITCHAKGAHYLDPKAKTVIDIGGQDSKVIRIDEDGRVENFVMNDKCAAGTGRFLDMQARALEISLKEMSALGLEWKKDVTISSMCTVFAESEVVSLVAENVATPDIIHGLNKAVASKTATLVTRVKGEPEYIMTGGVAQNKGVVTCLEEKLGAKIFISSQAQSCGAIGAALLGIEAIQR</sequence>
<dbReference type="SUPFAM" id="SSF53067">
    <property type="entry name" value="Actin-like ATPase domain"/>
    <property type="match status" value="1"/>
</dbReference>
<proteinExistence type="predicted"/>
<evidence type="ECO:0000256" key="2">
    <source>
        <dbReference type="ARBA" id="ARBA00022723"/>
    </source>
</evidence>
<dbReference type="InterPro" id="IPR043129">
    <property type="entry name" value="ATPase_NBD"/>
</dbReference>
<keyword evidence="7" id="KW-1185">Reference proteome</keyword>
<dbReference type="GO" id="GO:0051536">
    <property type="term" value="F:iron-sulfur cluster binding"/>
    <property type="evidence" value="ECO:0007669"/>
    <property type="project" value="UniProtKB-KW"/>
</dbReference>
<accession>A0A7W8FW74</accession>
<dbReference type="PANTHER" id="PTHR32329:SF2">
    <property type="entry name" value="BIFUNCTIONAL PROTEIN [INCLUDES 2-HYDROXYACYL-COA DEHYDRATASE (N-TER) AND ITS ACTIVATOR DOMAIN (C_TERM)"/>
    <property type="match status" value="1"/>
</dbReference>
<keyword evidence="2" id="KW-0479">Metal-binding</keyword>
<name>A0A7W8FW74_9FIRM</name>
<dbReference type="GO" id="GO:0046872">
    <property type="term" value="F:metal ion binding"/>
    <property type="evidence" value="ECO:0007669"/>
    <property type="project" value="UniProtKB-KW"/>
</dbReference>
<feature type="domain" description="ATPase BadF/BadG/BcrA/BcrD type" evidence="5">
    <location>
        <begin position="288"/>
        <end position="536"/>
    </location>
</feature>
<keyword evidence="4" id="KW-0411">Iron-sulfur</keyword>
<dbReference type="InterPro" id="IPR002731">
    <property type="entry name" value="ATPase_BadF"/>
</dbReference>
<comment type="cofactor">
    <cofactor evidence="1">
        <name>[4Fe-4S] cluster</name>
        <dbReference type="ChEBI" id="CHEBI:49883"/>
    </cofactor>
</comment>
<evidence type="ECO:0000256" key="1">
    <source>
        <dbReference type="ARBA" id="ARBA00001966"/>
    </source>
</evidence>
<dbReference type="InterPro" id="IPR010327">
    <property type="entry name" value="FldB/FldC_alpha/beta"/>
</dbReference>
<organism evidence="6 7">
    <name type="scientific">Catenisphaera adipataccumulans</name>
    <dbReference type="NCBI Taxonomy" id="700500"/>
    <lineage>
        <taxon>Bacteria</taxon>
        <taxon>Bacillati</taxon>
        <taxon>Bacillota</taxon>
        <taxon>Erysipelotrichia</taxon>
        <taxon>Erysipelotrichales</taxon>
        <taxon>Erysipelotrichaceae</taxon>
        <taxon>Catenisphaera</taxon>
    </lineage>
</organism>
<comment type="caution">
    <text evidence="6">The sequence shown here is derived from an EMBL/GenBank/DDBJ whole genome shotgun (WGS) entry which is preliminary data.</text>
</comment>
<dbReference type="InterPro" id="IPR008275">
    <property type="entry name" value="CoA_E_activase_dom"/>
</dbReference>
<dbReference type="Gene3D" id="3.30.420.40">
    <property type="match status" value="2"/>
</dbReference>